<evidence type="ECO:0000313" key="3">
    <source>
        <dbReference type="Proteomes" id="UP001209701"/>
    </source>
</evidence>
<dbReference type="SMART" id="SM00091">
    <property type="entry name" value="PAS"/>
    <property type="match status" value="1"/>
</dbReference>
<dbReference type="SUPFAM" id="SSF55785">
    <property type="entry name" value="PYP-like sensor domain (PAS domain)"/>
    <property type="match status" value="1"/>
</dbReference>
<accession>A0ABT2YMS5</accession>
<dbReference type="Gene3D" id="3.30.450.20">
    <property type="entry name" value="PAS domain"/>
    <property type="match status" value="1"/>
</dbReference>
<feature type="domain" description="PAS" evidence="1">
    <location>
        <begin position="30"/>
        <end position="74"/>
    </location>
</feature>
<name>A0ABT2YMS5_9BURK</name>
<dbReference type="RefSeq" id="WP_263573953.1">
    <property type="nucleotide sequence ID" value="NZ_JAJIRN010000018.1"/>
</dbReference>
<dbReference type="CDD" id="cd00130">
    <property type="entry name" value="PAS"/>
    <property type="match status" value="1"/>
</dbReference>
<evidence type="ECO:0000313" key="2">
    <source>
        <dbReference type="EMBL" id="MCV2371373.1"/>
    </source>
</evidence>
<dbReference type="Proteomes" id="UP001209701">
    <property type="component" value="Unassembled WGS sequence"/>
</dbReference>
<evidence type="ECO:0000259" key="1">
    <source>
        <dbReference type="PROSITE" id="PS50112"/>
    </source>
</evidence>
<dbReference type="EMBL" id="JAJIRN010000018">
    <property type="protein sequence ID" value="MCV2371373.1"/>
    <property type="molecule type" value="Genomic_DNA"/>
</dbReference>
<organism evidence="2 3">
    <name type="scientific">Roseateles oligotrophus</name>
    <dbReference type="NCBI Taxonomy" id="1769250"/>
    <lineage>
        <taxon>Bacteria</taxon>
        <taxon>Pseudomonadati</taxon>
        <taxon>Pseudomonadota</taxon>
        <taxon>Betaproteobacteria</taxon>
        <taxon>Burkholderiales</taxon>
        <taxon>Sphaerotilaceae</taxon>
        <taxon>Roseateles</taxon>
    </lineage>
</organism>
<sequence length="182" mass="20194">MRQIELELQVEELRLAKEQLELVKQTQAPDTRAIQSLAEGAMDAIIVADTHLRVILFNPAAALIFGVPVEEAMGGSIDRFLPARFRQAHEGQVRDFGELKRGTRPMGKVCEILGLRANGEEFPAEAVISNLEIDGQKTYAIILRDLSERSRVKEDLRASNSRLVDAQSVAKVGSWETDLSNL</sequence>
<feature type="non-terminal residue" evidence="2">
    <location>
        <position position="182"/>
    </location>
</feature>
<protein>
    <submittedName>
        <fullName evidence="2">PAS domain-containing protein</fullName>
    </submittedName>
</protein>
<dbReference type="Pfam" id="PF13426">
    <property type="entry name" value="PAS_9"/>
    <property type="match status" value="1"/>
</dbReference>
<dbReference type="InterPro" id="IPR035965">
    <property type="entry name" value="PAS-like_dom_sf"/>
</dbReference>
<proteinExistence type="predicted"/>
<gene>
    <name evidence="2" type="ORF">LNV07_25080</name>
</gene>
<comment type="caution">
    <text evidence="2">The sequence shown here is derived from an EMBL/GenBank/DDBJ whole genome shotgun (WGS) entry which is preliminary data.</text>
</comment>
<reference evidence="2 3" key="1">
    <citation type="submission" date="2021-11" db="EMBL/GenBank/DDBJ databases">
        <authorList>
            <person name="Liang Q."/>
            <person name="Mou H."/>
            <person name="Liu Z."/>
        </authorList>
    </citation>
    <scope>NUCLEOTIDE SEQUENCE [LARGE SCALE GENOMIC DNA]</scope>
    <source>
        <strain evidence="2 3">CHU3</strain>
    </source>
</reference>
<dbReference type="PROSITE" id="PS50112">
    <property type="entry name" value="PAS"/>
    <property type="match status" value="1"/>
</dbReference>
<dbReference type="NCBIfam" id="TIGR00229">
    <property type="entry name" value="sensory_box"/>
    <property type="match status" value="1"/>
</dbReference>
<dbReference type="InterPro" id="IPR000014">
    <property type="entry name" value="PAS"/>
</dbReference>
<keyword evidence="3" id="KW-1185">Reference proteome</keyword>